<proteinExistence type="predicted"/>
<evidence type="ECO:0000313" key="2">
    <source>
        <dbReference type="Proteomes" id="UP000321518"/>
    </source>
</evidence>
<organism evidence="1 2">
    <name type="scientific">Rhodotorula toruloides</name>
    <name type="common">Yeast</name>
    <name type="synonym">Rhodosporidium toruloides</name>
    <dbReference type="NCBI Taxonomy" id="5286"/>
    <lineage>
        <taxon>Eukaryota</taxon>
        <taxon>Fungi</taxon>
        <taxon>Dikarya</taxon>
        <taxon>Basidiomycota</taxon>
        <taxon>Pucciniomycotina</taxon>
        <taxon>Microbotryomycetes</taxon>
        <taxon>Sporidiobolales</taxon>
        <taxon>Sporidiobolaceae</taxon>
        <taxon>Rhodotorula</taxon>
    </lineage>
</organism>
<accession>A0A511KQC1</accession>
<evidence type="ECO:0000313" key="1">
    <source>
        <dbReference type="EMBL" id="GEM12578.1"/>
    </source>
</evidence>
<protein>
    <submittedName>
        <fullName evidence="1">Pyridoxal-5'-phosphate-dependent protein beta subunit</fullName>
    </submittedName>
</protein>
<gene>
    <name evidence="1" type="ORF">Rt10032_c22g6595</name>
</gene>
<reference evidence="1 2" key="1">
    <citation type="submission" date="2019-07" db="EMBL/GenBank/DDBJ databases">
        <title>Rhodotorula toruloides NBRC10032 genome sequencing.</title>
        <authorList>
            <person name="Shida Y."/>
            <person name="Takaku H."/>
            <person name="Ogasawara W."/>
            <person name="Mori K."/>
        </authorList>
    </citation>
    <scope>NUCLEOTIDE SEQUENCE [LARGE SCALE GENOMIC DNA]</scope>
    <source>
        <strain evidence="1 2">NBRC10032</strain>
    </source>
</reference>
<comment type="caution">
    <text evidence="1">The sequence shown here is derived from an EMBL/GenBank/DDBJ whole genome shotgun (WGS) entry which is preliminary data.</text>
</comment>
<dbReference type="OrthoDB" id="2522990at2759"/>
<sequence>MAIARAPSHTPARWHYARLLVSSLTPDTAAGPSEPPIDVPTLLQLISRSLQDCYGTMGGPIGFSEVDVVCIEAVSTGVKHQNQANAREVVIRFPAGATHALLTALPLTTSPTYRLEALADSSDLARLAGSVGRGKKGYDGWIRALKERVQAEKTNANAVGVE</sequence>
<dbReference type="Proteomes" id="UP000321518">
    <property type="component" value="Unassembled WGS sequence"/>
</dbReference>
<dbReference type="AlphaFoldDB" id="A0A511KQC1"/>
<dbReference type="EMBL" id="BJWK01000022">
    <property type="protein sequence ID" value="GEM12578.1"/>
    <property type="molecule type" value="Genomic_DNA"/>
</dbReference>
<name>A0A511KQC1_RHOTO</name>